<dbReference type="EMBL" id="ML986659">
    <property type="protein sequence ID" value="KAF2261359.1"/>
    <property type="molecule type" value="Genomic_DNA"/>
</dbReference>
<comment type="caution">
    <text evidence="3">The sequence shown here is derived from an EMBL/GenBank/DDBJ whole genome shotgun (WGS) entry which is preliminary data.</text>
</comment>
<feature type="transmembrane region" description="Helical" evidence="2">
    <location>
        <begin position="37"/>
        <end position="58"/>
    </location>
</feature>
<feature type="transmembrane region" description="Helical" evidence="2">
    <location>
        <begin position="6"/>
        <end position="25"/>
    </location>
</feature>
<sequence length="185" mass="20430">MTTPEILLTAVYIFILDIFFSRICSGMRLWTPARGPQALLCLSAFSTPPVAFVTLTLISTFSGVFSFSTEESFGMDDQFNRITPSKRATLTDPISRRFSAHRAVVTAIIYHVGGRTLGSRFSGEKDYLPELDGHHTSLPRLKWLLHSIWRSDVNLEGKMQELHGMGVPMSPTGPEASVITLPGGK</sequence>
<evidence type="ECO:0000256" key="1">
    <source>
        <dbReference type="SAM" id="MobiDB-lite"/>
    </source>
</evidence>
<feature type="region of interest" description="Disordered" evidence="1">
    <location>
        <begin position="164"/>
        <end position="185"/>
    </location>
</feature>
<keyword evidence="4" id="KW-1185">Reference proteome</keyword>
<protein>
    <submittedName>
        <fullName evidence="3">Uncharacterized protein</fullName>
    </submittedName>
</protein>
<proteinExistence type="predicted"/>
<evidence type="ECO:0000313" key="4">
    <source>
        <dbReference type="Proteomes" id="UP000800093"/>
    </source>
</evidence>
<dbReference type="AlphaFoldDB" id="A0A9P4N411"/>
<reference evidence="4" key="1">
    <citation type="journal article" date="2020" name="Stud. Mycol.">
        <title>101 Dothideomycetes genomes: A test case for predicting lifestyles and emergence of pathogens.</title>
        <authorList>
            <person name="Haridas S."/>
            <person name="Albert R."/>
            <person name="Binder M."/>
            <person name="Bloem J."/>
            <person name="LaButti K."/>
            <person name="Salamov A."/>
            <person name="Andreopoulos B."/>
            <person name="Baker S."/>
            <person name="Barry K."/>
            <person name="Bills G."/>
            <person name="Bluhm B."/>
            <person name="Cannon C."/>
            <person name="Castanera R."/>
            <person name="Culley D."/>
            <person name="Daum C."/>
            <person name="Ezra D."/>
            <person name="Gonzalez J."/>
            <person name="Henrissat B."/>
            <person name="Kuo A."/>
            <person name="Liang C."/>
            <person name="Lipzen A."/>
            <person name="Lutzoni F."/>
            <person name="Magnuson J."/>
            <person name="Mondo S."/>
            <person name="Nolan M."/>
            <person name="Ohm R."/>
            <person name="Pangilinan J."/>
            <person name="Park H.-J."/>
            <person name="Ramirez L."/>
            <person name="Alfaro M."/>
            <person name="Sun H."/>
            <person name="Tritt A."/>
            <person name="Yoshinaga Y."/>
            <person name="Zwiers L.-H."/>
            <person name="Turgeon B."/>
            <person name="Goodwin S."/>
            <person name="Spatafora J."/>
            <person name="Crous P."/>
            <person name="Grigoriev I."/>
        </authorList>
    </citation>
    <scope>NUCLEOTIDE SEQUENCE [LARGE SCALE GENOMIC DNA]</scope>
    <source>
        <strain evidence="4">CBS 304.66</strain>
    </source>
</reference>
<dbReference type="Proteomes" id="UP000800093">
    <property type="component" value="Unassembled WGS sequence"/>
</dbReference>
<organism evidence="3 4">
    <name type="scientific">Lojkania enalia</name>
    <dbReference type="NCBI Taxonomy" id="147567"/>
    <lineage>
        <taxon>Eukaryota</taxon>
        <taxon>Fungi</taxon>
        <taxon>Dikarya</taxon>
        <taxon>Ascomycota</taxon>
        <taxon>Pezizomycotina</taxon>
        <taxon>Dothideomycetes</taxon>
        <taxon>Pleosporomycetidae</taxon>
        <taxon>Pleosporales</taxon>
        <taxon>Pleosporales incertae sedis</taxon>
        <taxon>Lojkania</taxon>
    </lineage>
</organism>
<name>A0A9P4N411_9PLEO</name>
<evidence type="ECO:0000313" key="3">
    <source>
        <dbReference type="EMBL" id="KAF2261359.1"/>
    </source>
</evidence>
<keyword evidence="2" id="KW-0812">Transmembrane</keyword>
<evidence type="ECO:0000256" key="2">
    <source>
        <dbReference type="SAM" id="Phobius"/>
    </source>
</evidence>
<gene>
    <name evidence="3" type="ORF">CC78DRAFT_546745</name>
</gene>
<keyword evidence="2" id="KW-0472">Membrane</keyword>
<accession>A0A9P4N411</accession>
<keyword evidence="2" id="KW-1133">Transmembrane helix</keyword>